<keyword evidence="3" id="KW-1185">Reference proteome</keyword>
<comment type="caution">
    <text evidence="2">The sequence shown here is derived from an EMBL/GenBank/DDBJ whole genome shotgun (WGS) entry which is preliminary data.</text>
</comment>
<proteinExistence type="predicted"/>
<dbReference type="Proteomes" id="UP001597197">
    <property type="component" value="Unassembled WGS sequence"/>
</dbReference>
<gene>
    <name evidence="2" type="ORF">ACFSDX_18195</name>
</gene>
<accession>A0ABW4QXN7</accession>
<evidence type="ECO:0000256" key="1">
    <source>
        <dbReference type="SAM" id="MobiDB-lite"/>
    </source>
</evidence>
<dbReference type="Pfam" id="PF08889">
    <property type="entry name" value="WbqC"/>
    <property type="match status" value="2"/>
</dbReference>
<organism evidence="2 3">
    <name type="scientific">Hymenobacter bucti</name>
    <dbReference type="NCBI Taxonomy" id="1844114"/>
    <lineage>
        <taxon>Bacteria</taxon>
        <taxon>Pseudomonadati</taxon>
        <taxon>Bacteroidota</taxon>
        <taxon>Cytophagia</taxon>
        <taxon>Cytophagales</taxon>
        <taxon>Hymenobacteraceae</taxon>
        <taxon>Hymenobacter</taxon>
    </lineage>
</organism>
<sequence>MSVVLSELHYLPSIPFFQQLLHADALLLDAHEHYHKQTYRNRCLVLTAQGPQPLTVPVLDGSRSEKIRTSEIEIDYRQNWPHRHFRTLQTAYNGSPYFGYYADYLLDIYAQKPARLWDMNLALLHLLLRCLRWPLPVAFTTEYLSPTSSTVHALTPPPLDLRDVLTPKSTPRAAEPDSTSQRPYPQVFGPAFVPRLSVLDLLFMQGPAAGRWLG</sequence>
<feature type="region of interest" description="Disordered" evidence="1">
    <location>
        <begin position="148"/>
        <end position="185"/>
    </location>
</feature>
<protein>
    <submittedName>
        <fullName evidence="2">WbqC family protein</fullName>
    </submittedName>
</protein>
<reference evidence="3" key="1">
    <citation type="journal article" date="2019" name="Int. J. Syst. Evol. Microbiol.">
        <title>The Global Catalogue of Microorganisms (GCM) 10K type strain sequencing project: providing services to taxonomists for standard genome sequencing and annotation.</title>
        <authorList>
            <consortium name="The Broad Institute Genomics Platform"/>
            <consortium name="The Broad Institute Genome Sequencing Center for Infectious Disease"/>
            <person name="Wu L."/>
            <person name="Ma J."/>
        </authorList>
    </citation>
    <scope>NUCLEOTIDE SEQUENCE [LARGE SCALE GENOMIC DNA]</scope>
    <source>
        <strain evidence="3">CGMCC 1.15795</strain>
    </source>
</reference>
<dbReference type="InterPro" id="IPR014985">
    <property type="entry name" value="WbqC"/>
</dbReference>
<name>A0ABW4QXN7_9BACT</name>
<dbReference type="EMBL" id="JBHUFD010000006">
    <property type="protein sequence ID" value="MFD1874381.1"/>
    <property type="molecule type" value="Genomic_DNA"/>
</dbReference>
<evidence type="ECO:0000313" key="3">
    <source>
        <dbReference type="Proteomes" id="UP001597197"/>
    </source>
</evidence>
<dbReference type="RefSeq" id="WP_382316128.1">
    <property type="nucleotide sequence ID" value="NZ_JBHUFD010000006.1"/>
</dbReference>
<evidence type="ECO:0000313" key="2">
    <source>
        <dbReference type="EMBL" id="MFD1874381.1"/>
    </source>
</evidence>